<dbReference type="PROSITE" id="PS01096">
    <property type="entry name" value="PPIC_PPIASE_1"/>
    <property type="match status" value="1"/>
</dbReference>
<sequence length="406" mass="45476">MEQEPLSGKKKAAIAAILTVIVAFALIIWWTRTWRVSAAELTAEDMSLLASDMPAQLRVQLASSAEARKQFAEDLKRLLAVAQAARAAGIDNRPEIKKQLEILRAFVIAQEYEFEQRKAGKSPEEIVSSAELDAFWKEPGQDARFDQFLATAREMGLPLPVHLSDEQLKELKQEWGRAEIAARKGVAAGLARARRVQLQIELQEARLLAGLYFKELEPRARATDQEIDAYLAQHPELDPKRARAKAEEVLKRARAGEDFATLAKEYSSDPGSKDQGGDLGWFGRGVMVKPFEDAAFALQPGQISDIVETPYGFHIIKVEGRRTQNKNGKPEEEIHARHILISSGTEQQLNPFMPPLSPREQARVAVEREKQQRLIDEIVKRSRVRVAENFNVPMPSQPNEGRPAVP</sequence>
<evidence type="ECO:0000313" key="4">
    <source>
        <dbReference type="EMBL" id="CDM64202.1"/>
    </source>
</evidence>
<accession>A0A0B6WU39</accession>
<dbReference type="Proteomes" id="UP000031518">
    <property type="component" value="Unassembled WGS sequence"/>
</dbReference>
<evidence type="ECO:0000256" key="2">
    <source>
        <dbReference type="SAM" id="Phobius"/>
    </source>
</evidence>
<dbReference type="InterPro" id="IPR050245">
    <property type="entry name" value="PrsA_foldase"/>
</dbReference>
<dbReference type="GO" id="GO:0003755">
    <property type="term" value="F:peptidyl-prolyl cis-trans isomerase activity"/>
    <property type="evidence" value="ECO:0007669"/>
    <property type="project" value="UniProtKB-KW"/>
</dbReference>
<reference evidence="4 5" key="2">
    <citation type="submission" date="2015-01" db="EMBL/GenBank/DDBJ databases">
        <title>Complete genome sequence of Pyrinomonas methylaliphatogenes type strain K22T.</title>
        <authorList>
            <person name="Lee K.C.Y."/>
            <person name="Power J.F."/>
            <person name="Dunfield P.F."/>
            <person name="Morgan X.C."/>
            <person name="Huttenhower C."/>
            <person name="Stott M.B."/>
        </authorList>
    </citation>
    <scope>NUCLEOTIDE SEQUENCE [LARGE SCALE GENOMIC DNA]</scope>
    <source>
        <strain evidence="4 5">K22</strain>
    </source>
</reference>
<proteinExistence type="predicted"/>
<dbReference type="PANTHER" id="PTHR47245:SF2">
    <property type="entry name" value="PEPTIDYL-PROLYL CIS-TRANS ISOMERASE HP_0175-RELATED"/>
    <property type="match status" value="1"/>
</dbReference>
<dbReference type="EMBL" id="CBXV010000001">
    <property type="protein sequence ID" value="CDM64202.1"/>
    <property type="molecule type" value="Genomic_DNA"/>
</dbReference>
<keyword evidence="5" id="KW-1185">Reference proteome</keyword>
<gene>
    <name evidence="4" type="ORF">PYK22_00194</name>
</gene>
<evidence type="ECO:0000313" key="5">
    <source>
        <dbReference type="Proteomes" id="UP000031518"/>
    </source>
</evidence>
<keyword evidence="2" id="KW-0812">Transmembrane</keyword>
<dbReference type="InterPro" id="IPR000297">
    <property type="entry name" value="PPIase_PpiC"/>
</dbReference>
<dbReference type="Pfam" id="PF00639">
    <property type="entry name" value="Rotamase"/>
    <property type="match status" value="1"/>
</dbReference>
<dbReference type="RefSeq" id="WP_060635188.1">
    <property type="nucleotide sequence ID" value="NZ_CBXV010000001.1"/>
</dbReference>
<dbReference type="PANTHER" id="PTHR47245">
    <property type="entry name" value="PEPTIDYLPROLYL ISOMERASE"/>
    <property type="match status" value="1"/>
</dbReference>
<reference evidence="4 5" key="1">
    <citation type="submission" date="2013-12" db="EMBL/GenBank/DDBJ databases">
        <authorList>
            <person name="Stott M."/>
        </authorList>
    </citation>
    <scope>NUCLEOTIDE SEQUENCE [LARGE SCALE GENOMIC DNA]</scope>
    <source>
        <strain evidence="4 5">K22</strain>
    </source>
</reference>
<protein>
    <submittedName>
        <fullName evidence="4">Parvulin-like peptidyl-prolyl isomerase</fullName>
        <ecNumber evidence="4">5.2.1.8</ecNumber>
    </submittedName>
</protein>
<dbReference type="EC" id="5.2.1.8" evidence="4"/>
<keyword evidence="2" id="KW-1133">Transmembrane helix</keyword>
<keyword evidence="1" id="KW-0697">Rotamase</keyword>
<evidence type="ECO:0000256" key="1">
    <source>
        <dbReference type="PROSITE-ProRule" id="PRU00278"/>
    </source>
</evidence>
<dbReference type="PROSITE" id="PS50198">
    <property type="entry name" value="PPIC_PPIASE_2"/>
    <property type="match status" value="1"/>
</dbReference>
<evidence type="ECO:0000259" key="3">
    <source>
        <dbReference type="PROSITE" id="PS50198"/>
    </source>
</evidence>
<dbReference type="SUPFAM" id="SSF54534">
    <property type="entry name" value="FKBP-like"/>
    <property type="match status" value="1"/>
</dbReference>
<name>A0A0B6WU39_9BACT</name>
<feature type="transmembrane region" description="Helical" evidence="2">
    <location>
        <begin position="12"/>
        <end position="30"/>
    </location>
</feature>
<dbReference type="InterPro" id="IPR023058">
    <property type="entry name" value="PPIase_PpiC_CS"/>
</dbReference>
<dbReference type="AlphaFoldDB" id="A0A0B6WU39"/>
<dbReference type="Gene3D" id="3.10.50.40">
    <property type="match status" value="1"/>
</dbReference>
<feature type="domain" description="PpiC" evidence="3">
    <location>
        <begin position="222"/>
        <end position="320"/>
    </location>
</feature>
<keyword evidence="2" id="KW-0472">Membrane</keyword>
<dbReference type="InterPro" id="IPR046357">
    <property type="entry name" value="PPIase_dom_sf"/>
</dbReference>
<keyword evidence="1 4" id="KW-0413">Isomerase</keyword>
<dbReference type="STRING" id="454194.PYK22_00194"/>
<organism evidence="4 5">
    <name type="scientific">Pyrinomonas methylaliphatogenes</name>
    <dbReference type="NCBI Taxonomy" id="454194"/>
    <lineage>
        <taxon>Bacteria</taxon>
        <taxon>Pseudomonadati</taxon>
        <taxon>Acidobacteriota</taxon>
        <taxon>Blastocatellia</taxon>
        <taxon>Blastocatellales</taxon>
        <taxon>Pyrinomonadaceae</taxon>
        <taxon>Pyrinomonas</taxon>
    </lineage>
</organism>